<dbReference type="EMBL" id="JAXCGZ010008186">
    <property type="protein sequence ID" value="KAK7077862.1"/>
    <property type="molecule type" value="Genomic_DNA"/>
</dbReference>
<evidence type="ECO:0000313" key="3">
    <source>
        <dbReference type="Proteomes" id="UP001381693"/>
    </source>
</evidence>
<evidence type="ECO:0000256" key="1">
    <source>
        <dbReference type="SAM" id="MobiDB-lite"/>
    </source>
</evidence>
<comment type="caution">
    <text evidence="2">The sequence shown here is derived from an EMBL/GenBank/DDBJ whole genome shotgun (WGS) entry which is preliminary data.</text>
</comment>
<feature type="compositionally biased region" description="Basic and acidic residues" evidence="1">
    <location>
        <begin position="1"/>
        <end position="13"/>
    </location>
</feature>
<keyword evidence="3" id="KW-1185">Reference proteome</keyword>
<organism evidence="2 3">
    <name type="scientific">Halocaridina rubra</name>
    <name type="common">Hawaiian red shrimp</name>
    <dbReference type="NCBI Taxonomy" id="373956"/>
    <lineage>
        <taxon>Eukaryota</taxon>
        <taxon>Metazoa</taxon>
        <taxon>Ecdysozoa</taxon>
        <taxon>Arthropoda</taxon>
        <taxon>Crustacea</taxon>
        <taxon>Multicrustacea</taxon>
        <taxon>Malacostraca</taxon>
        <taxon>Eumalacostraca</taxon>
        <taxon>Eucarida</taxon>
        <taxon>Decapoda</taxon>
        <taxon>Pleocyemata</taxon>
        <taxon>Caridea</taxon>
        <taxon>Atyoidea</taxon>
        <taxon>Atyidae</taxon>
        <taxon>Halocaridina</taxon>
    </lineage>
</organism>
<reference evidence="2 3" key="1">
    <citation type="submission" date="2023-11" db="EMBL/GenBank/DDBJ databases">
        <title>Halocaridina rubra genome assembly.</title>
        <authorList>
            <person name="Smith C."/>
        </authorList>
    </citation>
    <scope>NUCLEOTIDE SEQUENCE [LARGE SCALE GENOMIC DNA]</scope>
    <source>
        <strain evidence="2">EP-1</strain>
        <tissue evidence="2">Whole</tissue>
    </source>
</reference>
<feature type="region of interest" description="Disordered" evidence="1">
    <location>
        <begin position="1"/>
        <end position="35"/>
    </location>
</feature>
<dbReference type="Proteomes" id="UP001381693">
    <property type="component" value="Unassembled WGS sequence"/>
</dbReference>
<protein>
    <submittedName>
        <fullName evidence="2">Uncharacterized protein</fullName>
    </submittedName>
</protein>
<dbReference type="AlphaFoldDB" id="A0AAN8X521"/>
<name>A0AAN8X521_HALRR</name>
<accession>A0AAN8X521</accession>
<proteinExistence type="predicted"/>
<sequence>MKRLEREGKKEGDAGPQQRGRMKREERRRKSENSHWSLLGSDEAEYRRAENITNNYNHRIFLINMFVSVYPGKWITLPRGYGERHFGLWREEVEEEEWWN</sequence>
<feature type="compositionally biased region" description="Basic and acidic residues" evidence="1">
    <location>
        <begin position="23"/>
        <end position="33"/>
    </location>
</feature>
<gene>
    <name evidence="2" type="ORF">SK128_017470</name>
</gene>
<evidence type="ECO:0000313" key="2">
    <source>
        <dbReference type="EMBL" id="KAK7077862.1"/>
    </source>
</evidence>